<evidence type="ECO:0000313" key="3">
    <source>
        <dbReference type="EMBL" id="MDF2255794.1"/>
    </source>
</evidence>
<evidence type="ECO:0000313" key="4">
    <source>
        <dbReference type="Proteomes" id="UP001220022"/>
    </source>
</evidence>
<evidence type="ECO:0000259" key="2">
    <source>
        <dbReference type="PROSITE" id="PS51186"/>
    </source>
</evidence>
<dbReference type="Pfam" id="PF13302">
    <property type="entry name" value="Acetyltransf_3"/>
    <property type="match status" value="1"/>
</dbReference>
<feature type="compositionally biased region" description="Polar residues" evidence="1">
    <location>
        <begin position="1"/>
        <end position="10"/>
    </location>
</feature>
<organism evidence="3 4">
    <name type="scientific">Streptantibioticus ferralitis</name>
    <dbReference type="NCBI Taxonomy" id="236510"/>
    <lineage>
        <taxon>Bacteria</taxon>
        <taxon>Bacillati</taxon>
        <taxon>Actinomycetota</taxon>
        <taxon>Actinomycetes</taxon>
        <taxon>Kitasatosporales</taxon>
        <taxon>Streptomycetaceae</taxon>
        <taxon>Streptantibioticus</taxon>
    </lineage>
</organism>
<dbReference type="PROSITE" id="PS51186">
    <property type="entry name" value="GNAT"/>
    <property type="match status" value="1"/>
</dbReference>
<dbReference type="EMBL" id="JARHTQ010000004">
    <property type="protein sequence ID" value="MDF2255794.1"/>
    <property type="molecule type" value="Genomic_DNA"/>
</dbReference>
<dbReference type="InterPro" id="IPR016181">
    <property type="entry name" value="Acyl_CoA_acyltransferase"/>
</dbReference>
<dbReference type="Gene3D" id="3.40.630.30">
    <property type="match status" value="1"/>
</dbReference>
<dbReference type="PANTHER" id="PTHR43441:SF10">
    <property type="entry name" value="ACETYLTRANSFERASE"/>
    <property type="match status" value="1"/>
</dbReference>
<dbReference type="SUPFAM" id="SSF55729">
    <property type="entry name" value="Acyl-CoA N-acyltransferases (Nat)"/>
    <property type="match status" value="1"/>
</dbReference>
<gene>
    <name evidence="3" type="ORF">P2L57_08665</name>
</gene>
<sequence>MTSISEQSRPQPIADVVPAGRMSGSEQPVLHIPDSGFTLRAWRSADAPALAAAWQDPAIRQWNRPPTGGVEQARERIARYARRWRTEEAASWAIARTEDDSILGSVALGDMDLRHGIAEYIYWVLPAARGAGAALRVTSRVAEWAFHDLGLHRLELTHGVANTASCRVAEKAGFRLEGTKRSAALHADGWHDMHLHARVQGDV</sequence>
<name>A0ABT5YW71_9ACTN</name>
<dbReference type="InterPro" id="IPR051908">
    <property type="entry name" value="Ribosomal_N-acetyltransferase"/>
</dbReference>
<evidence type="ECO:0000256" key="1">
    <source>
        <dbReference type="SAM" id="MobiDB-lite"/>
    </source>
</evidence>
<protein>
    <submittedName>
        <fullName evidence="3">GNAT family N-acetyltransferase</fullName>
    </submittedName>
</protein>
<keyword evidence="4" id="KW-1185">Reference proteome</keyword>
<dbReference type="Proteomes" id="UP001220022">
    <property type="component" value="Unassembled WGS sequence"/>
</dbReference>
<dbReference type="RefSeq" id="WP_275810897.1">
    <property type="nucleotide sequence ID" value="NZ_BAAANM010000019.1"/>
</dbReference>
<dbReference type="InterPro" id="IPR000182">
    <property type="entry name" value="GNAT_dom"/>
</dbReference>
<feature type="domain" description="N-acetyltransferase" evidence="2">
    <location>
        <begin position="37"/>
        <end position="196"/>
    </location>
</feature>
<comment type="caution">
    <text evidence="3">The sequence shown here is derived from an EMBL/GenBank/DDBJ whole genome shotgun (WGS) entry which is preliminary data.</text>
</comment>
<dbReference type="PANTHER" id="PTHR43441">
    <property type="entry name" value="RIBOSOMAL-PROTEIN-SERINE ACETYLTRANSFERASE"/>
    <property type="match status" value="1"/>
</dbReference>
<proteinExistence type="predicted"/>
<accession>A0ABT5YW71</accession>
<feature type="region of interest" description="Disordered" evidence="1">
    <location>
        <begin position="1"/>
        <end position="20"/>
    </location>
</feature>
<reference evidence="3 4" key="1">
    <citation type="submission" date="2023-03" db="EMBL/GenBank/DDBJ databases">
        <title>Draft genome sequence of type strain Streptomyces ferralitis JCM 14344.</title>
        <authorList>
            <person name="Klaysubun C."/>
            <person name="Duangmal K."/>
        </authorList>
    </citation>
    <scope>NUCLEOTIDE SEQUENCE [LARGE SCALE GENOMIC DNA]</scope>
    <source>
        <strain evidence="3 4">JCM 14344</strain>
    </source>
</reference>